<feature type="compositionally biased region" description="Gly residues" evidence="1">
    <location>
        <begin position="91"/>
        <end position="107"/>
    </location>
</feature>
<feature type="compositionally biased region" description="Polar residues" evidence="1">
    <location>
        <begin position="1"/>
        <end position="10"/>
    </location>
</feature>
<dbReference type="Proteomes" id="UP000606974">
    <property type="component" value="Unassembled WGS sequence"/>
</dbReference>
<gene>
    <name evidence="2" type="ORF">GJ744_009204</name>
</gene>
<feature type="region of interest" description="Disordered" evidence="1">
    <location>
        <begin position="1"/>
        <end position="123"/>
    </location>
</feature>
<proteinExistence type="predicted"/>
<reference evidence="2" key="1">
    <citation type="submission" date="2020-02" db="EMBL/GenBank/DDBJ databases">
        <authorList>
            <person name="Palmer J.M."/>
        </authorList>
    </citation>
    <scope>NUCLEOTIDE SEQUENCE</scope>
    <source>
        <strain evidence="2">EPUS1.4</strain>
        <tissue evidence="2">Thallus</tissue>
    </source>
</reference>
<dbReference type="EMBL" id="JAACFV010000053">
    <property type="protein sequence ID" value="KAF7508491.1"/>
    <property type="molecule type" value="Genomic_DNA"/>
</dbReference>
<organism evidence="2 3">
    <name type="scientific">Endocarpon pusillum</name>
    <dbReference type="NCBI Taxonomy" id="364733"/>
    <lineage>
        <taxon>Eukaryota</taxon>
        <taxon>Fungi</taxon>
        <taxon>Dikarya</taxon>
        <taxon>Ascomycota</taxon>
        <taxon>Pezizomycotina</taxon>
        <taxon>Eurotiomycetes</taxon>
        <taxon>Chaetothyriomycetidae</taxon>
        <taxon>Verrucariales</taxon>
        <taxon>Verrucariaceae</taxon>
        <taxon>Endocarpon</taxon>
    </lineage>
</organism>
<feature type="compositionally biased region" description="Low complexity" evidence="1">
    <location>
        <begin position="41"/>
        <end position="51"/>
    </location>
</feature>
<name>A0A8H7AK42_9EURO</name>
<accession>A0A8H7AK42</accession>
<dbReference type="AlphaFoldDB" id="A0A8H7AK42"/>
<evidence type="ECO:0000313" key="3">
    <source>
        <dbReference type="Proteomes" id="UP000606974"/>
    </source>
</evidence>
<comment type="caution">
    <text evidence="2">The sequence shown here is derived from an EMBL/GenBank/DDBJ whole genome shotgun (WGS) entry which is preliminary data.</text>
</comment>
<protein>
    <submittedName>
        <fullName evidence="2">Uncharacterized protein</fullName>
    </submittedName>
</protein>
<sequence length="199" mass="21155">MLSKIPQCTQPLKGANGPFPSAKSQQSRIASKLPATVTTASSSSKSSPSSSAGYITISDPSNAHLTRATTAAQAMRAKRGGSIKALPPNGSGNGSGNGHGNGRGNGRGFTLTHSDPTPPEEEPLDEDIISILEHSQTVHIALVLLRSEVLLWAQRAYNGKTFTGDFDRQIRQLARVIEELKRTGQCIIKGKSVRPRDDD</sequence>
<keyword evidence="3" id="KW-1185">Reference proteome</keyword>
<feature type="compositionally biased region" description="Low complexity" evidence="1">
    <location>
        <begin position="66"/>
        <end position="75"/>
    </location>
</feature>
<evidence type="ECO:0000313" key="2">
    <source>
        <dbReference type="EMBL" id="KAF7508491.1"/>
    </source>
</evidence>
<evidence type="ECO:0000256" key="1">
    <source>
        <dbReference type="SAM" id="MobiDB-lite"/>
    </source>
</evidence>